<dbReference type="HOGENOM" id="CLU_036902_3_2_5"/>
<dbReference type="Pfam" id="PF02371">
    <property type="entry name" value="Transposase_20"/>
    <property type="match status" value="1"/>
</dbReference>
<accession>A0A089QF61</accession>
<feature type="region of interest" description="Disordered" evidence="1">
    <location>
        <begin position="64"/>
        <end position="86"/>
    </location>
</feature>
<evidence type="ECO:0000256" key="1">
    <source>
        <dbReference type="SAM" id="MobiDB-lite"/>
    </source>
</evidence>
<dbReference type="PANTHER" id="PTHR33055">
    <property type="entry name" value="TRANSPOSASE FOR INSERTION SEQUENCE ELEMENT IS1111A"/>
    <property type="match status" value="1"/>
</dbReference>
<dbReference type="GO" id="GO:0006313">
    <property type="term" value="P:DNA transposition"/>
    <property type="evidence" value="ECO:0007669"/>
    <property type="project" value="InterPro"/>
</dbReference>
<sequence>MVTGLADQIGAVQIPLTRLEKALLAWHRDSDLSRRLATIPGLGIVSATALAASVSRPERFRNGRRFAPSLGRTPLQNSSGGKERLGRISRMGDRDLRRLLVIGLTPLVRRAKAMPTSVDPRLPALLQRKPVRVVTVAAANRTARVAWAIMTRGGSDRTPAAIAA</sequence>
<dbReference type="EMBL" id="CP003811">
    <property type="protein sequence ID" value="AIQ93244.1"/>
    <property type="molecule type" value="Genomic_DNA"/>
</dbReference>
<dbReference type="InterPro" id="IPR003346">
    <property type="entry name" value="Transposase_20"/>
</dbReference>
<keyword evidence="4" id="KW-1185">Reference proteome</keyword>
<evidence type="ECO:0000313" key="4">
    <source>
        <dbReference type="Proteomes" id="UP000029492"/>
    </source>
</evidence>
<dbReference type="InterPro" id="IPR047650">
    <property type="entry name" value="Transpos_IS110"/>
</dbReference>
<dbReference type="Proteomes" id="UP000029492">
    <property type="component" value="Chromosome"/>
</dbReference>
<organism evidence="3 4">
    <name type="scientific">Methylobacterium oryzae CBMB20</name>
    <dbReference type="NCBI Taxonomy" id="693986"/>
    <lineage>
        <taxon>Bacteria</taxon>
        <taxon>Pseudomonadati</taxon>
        <taxon>Pseudomonadota</taxon>
        <taxon>Alphaproteobacteria</taxon>
        <taxon>Hyphomicrobiales</taxon>
        <taxon>Methylobacteriaceae</taxon>
        <taxon>Methylobacterium</taxon>
    </lineage>
</organism>
<evidence type="ECO:0000259" key="2">
    <source>
        <dbReference type="Pfam" id="PF02371"/>
    </source>
</evidence>
<feature type="domain" description="Transposase IS116/IS110/IS902 C-terminal" evidence="2">
    <location>
        <begin position="34"/>
        <end position="111"/>
    </location>
</feature>
<reference evidence="3 4" key="1">
    <citation type="journal article" date="2014" name="PLoS ONE">
        <title>Genome Information of Methylobacterium oryzae, a Plant-Probiotic Methylotroph in the Phyllosphere.</title>
        <authorList>
            <person name="Kwak M.J."/>
            <person name="Jeong H."/>
            <person name="Madhaiyan M."/>
            <person name="Lee Y."/>
            <person name="Sa T.M."/>
            <person name="Oh T.K."/>
            <person name="Kim J.F."/>
        </authorList>
    </citation>
    <scope>NUCLEOTIDE SEQUENCE [LARGE SCALE GENOMIC DNA]</scope>
    <source>
        <strain evidence="3 4">CBMB20</strain>
    </source>
</reference>
<protein>
    <submittedName>
        <fullName evidence="3">Transposase IS116/IS110/IS902 family</fullName>
    </submittedName>
</protein>
<dbReference type="KEGG" id="mor:MOC_5489"/>
<dbReference type="GO" id="GO:0004803">
    <property type="term" value="F:transposase activity"/>
    <property type="evidence" value="ECO:0007669"/>
    <property type="project" value="InterPro"/>
</dbReference>
<evidence type="ECO:0000313" key="3">
    <source>
        <dbReference type="EMBL" id="AIQ93244.1"/>
    </source>
</evidence>
<proteinExistence type="predicted"/>
<dbReference type="PANTHER" id="PTHR33055:SF3">
    <property type="entry name" value="PUTATIVE TRANSPOSASE FOR IS117-RELATED"/>
    <property type="match status" value="1"/>
</dbReference>
<dbReference type="GO" id="GO:0003677">
    <property type="term" value="F:DNA binding"/>
    <property type="evidence" value="ECO:0007669"/>
    <property type="project" value="InterPro"/>
</dbReference>
<dbReference type="eggNOG" id="COG3547">
    <property type="taxonomic scope" value="Bacteria"/>
</dbReference>
<gene>
    <name evidence="3" type="ORF">MOC_5489</name>
</gene>
<name>A0A089QF61_9HYPH</name>
<dbReference type="AlphaFoldDB" id="A0A089QF61"/>
<dbReference type="STRING" id="693986.MOC_5489"/>